<reference evidence="1 2" key="1">
    <citation type="submission" date="2024-09" db="EMBL/GenBank/DDBJ databases">
        <authorList>
            <person name="Sun Q."/>
            <person name="Mori K."/>
        </authorList>
    </citation>
    <scope>NUCLEOTIDE SEQUENCE [LARGE SCALE GENOMIC DNA]</scope>
    <source>
        <strain evidence="1 2">KCTC 23076</strain>
    </source>
</reference>
<name>A0ABV6RS71_9GAMM</name>
<proteinExistence type="predicted"/>
<dbReference type="EMBL" id="JBHLTG010000004">
    <property type="protein sequence ID" value="MFC0679811.1"/>
    <property type="molecule type" value="Genomic_DNA"/>
</dbReference>
<evidence type="ECO:0000313" key="2">
    <source>
        <dbReference type="Proteomes" id="UP001589896"/>
    </source>
</evidence>
<organism evidence="1 2">
    <name type="scientific">Lysobacter korlensis</name>
    <dbReference type="NCBI Taxonomy" id="553636"/>
    <lineage>
        <taxon>Bacteria</taxon>
        <taxon>Pseudomonadati</taxon>
        <taxon>Pseudomonadota</taxon>
        <taxon>Gammaproteobacteria</taxon>
        <taxon>Lysobacterales</taxon>
        <taxon>Lysobacteraceae</taxon>
        <taxon>Lysobacter</taxon>
    </lineage>
</organism>
<protein>
    <submittedName>
        <fullName evidence="1">Uncharacterized protein</fullName>
    </submittedName>
</protein>
<dbReference type="Proteomes" id="UP001589896">
    <property type="component" value="Unassembled WGS sequence"/>
</dbReference>
<dbReference type="RefSeq" id="WP_386670915.1">
    <property type="nucleotide sequence ID" value="NZ_JBHLTG010000004.1"/>
</dbReference>
<keyword evidence="2" id="KW-1185">Reference proteome</keyword>
<sequence length="132" mass="14394">MHPEHNSSSLSRRDERQAEVHAWCVAAFGDHDAWSIPQRGLRLAEEVIETAQVCGCDAAMLHRLIDHVYAKPVGKLDQELGGLSVTLLALAEAAGLSADKAEMAEIERVKAKPLEHFATRNAAKKKAGFETP</sequence>
<comment type="caution">
    <text evidence="1">The sequence shown here is derived from an EMBL/GenBank/DDBJ whole genome shotgun (WGS) entry which is preliminary data.</text>
</comment>
<accession>A0ABV6RS71</accession>
<gene>
    <name evidence="1" type="ORF">ACFFGH_18380</name>
</gene>
<evidence type="ECO:0000313" key="1">
    <source>
        <dbReference type="EMBL" id="MFC0679811.1"/>
    </source>
</evidence>